<keyword evidence="1" id="KW-0732">Signal</keyword>
<evidence type="ECO:0000313" key="3">
    <source>
        <dbReference type="Proteomes" id="UP000308730"/>
    </source>
</evidence>
<evidence type="ECO:0000313" key="2">
    <source>
        <dbReference type="EMBL" id="THH19881.1"/>
    </source>
</evidence>
<gene>
    <name evidence="2" type="ORF">EUX98_g8691</name>
</gene>
<name>A0A4S4M6C3_9APHY</name>
<feature type="chain" id="PRO_5020896547" evidence="1">
    <location>
        <begin position="25"/>
        <end position="121"/>
    </location>
</feature>
<dbReference type="Proteomes" id="UP000308730">
    <property type="component" value="Unassembled WGS sequence"/>
</dbReference>
<organism evidence="2 3">
    <name type="scientific">Antrodiella citrinella</name>
    <dbReference type="NCBI Taxonomy" id="2447956"/>
    <lineage>
        <taxon>Eukaryota</taxon>
        <taxon>Fungi</taxon>
        <taxon>Dikarya</taxon>
        <taxon>Basidiomycota</taxon>
        <taxon>Agaricomycotina</taxon>
        <taxon>Agaricomycetes</taxon>
        <taxon>Polyporales</taxon>
        <taxon>Steccherinaceae</taxon>
        <taxon>Antrodiella</taxon>
    </lineage>
</organism>
<comment type="caution">
    <text evidence="2">The sequence shown here is derived from an EMBL/GenBank/DDBJ whole genome shotgun (WGS) entry which is preliminary data.</text>
</comment>
<sequence>MVVSFVRLLAASFLALPIIASALSAATPTTFNPTGVTLNLVAYTLDVTVSAPLPETNAKRFSRGLGPKAPVRRVRNCAADPRPSHMPPSPAAPTGVIVVTIDSFVICNFSSHLSPARATAL</sequence>
<dbReference type="AlphaFoldDB" id="A0A4S4M6C3"/>
<evidence type="ECO:0000256" key="1">
    <source>
        <dbReference type="SAM" id="SignalP"/>
    </source>
</evidence>
<feature type="signal peptide" evidence="1">
    <location>
        <begin position="1"/>
        <end position="24"/>
    </location>
</feature>
<keyword evidence="3" id="KW-1185">Reference proteome</keyword>
<reference evidence="2 3" key="1">
    <citation type="submission" date="2019-02" db="EMBL/GenBank/DDBJ databases">
        <title>Genome sequencing of the rare red list fungi Antrodiella citrinella (Flaviporus citrinellus).</title>
        <authorList>
            <person name="Buettner E."/>
            <person name="Kellner H."/>
        </authorList>
    </citation>
    <scope>NUCLEOTIDE SEQUENCE [LARGE SCALE GENOMIC DNA]</scope>
    <source>
        <strain evidence="2 3">DSM 108506</strain>
    </source>
</reference>
<dbReference type="EMBL" id="SGPM01000517">
    <property type="protein sequence ID" value="THH19881.1"/>
    <property type="molecule type" value="Genomic_DNA"/>
</dbReference>
<protein>
    <submittedName>
        <fullName evidence="2">Uncharacterized protein</fullName>
    </submittedName>
</protein>
<accession>A0A4S4M6C3</accession>
<proteinExistence type="predicted"/>